<dbReference type="Proteomes" id="UP001258945">
    <property type="component" value="Unassembled WGS sequence"/>
</dbReference>
<dbReference type="PANTHER" id="PTHR42928:SF5">
    <property type="entry name" value="BLR1237 PROTEIN"/>
    <property type="match status" value="1"/>
</dbReference>
<comment type="caution">
    <text evidence="3">The sequence shown here is derived from an EMBL/GenBank/DDBJ whole genome shotgun (WGS) entry which is preliminary data.</text>
</comment>
<name>A0ABU3MLQ7_9PROT</name>
<protein>
    <submittedName>
        <fullName evidence="3">Tripartite tricarboxylate transporter substrate-binding protein</fullName>
    </submittedName>
</protein>
<feature type="chain" id="PRO_5046079191" evidence="2">
    <location>
        <begin position="24"/>
        <end position="330"/>
    </location>
</feature>
<reference evidence="3 4" key="1">
    <citation type="journal article" date="2019" name="Microb. Pathog.">
        <title>Comparison of VITEK 2, MALDI-TOF MS, 16S rRNA gene sequencing, and whole-genome sequencing for identification of Roseomonas mucosa.</title>
        <authorList>
            <person name="Rudolph W.W."/>
            <person name="Gunzer F."/>
            <person name="Trauth M."/>
            <person name="Bunk B."/>
            <person name="Bigge R."/>
            <person name="Schrottner P."/>
        </authorList>
    </citation>
    <scope>NUCLEOTIDE SEQUENCE [LARGE SCALE GENOMIC DNA]</scope>
    <source>
        <strain evidence="3 4">DSM 103800</strain>
    </source>
</reference>
<accession>A0ABU3MLQ7</accession>
<dbReference type="RefSeq" id="WP_314284820.1">
    <property type="nucleotide sequence ID" value="NZ_JAVVDO010000054.1"/>
</dbReference>
<dbReference type="Gene3D" id="3.40.190.10">
    <property type="entry name" value="Periplasmic binding protein-like II"/>
    <property type="match status" value="1"/>
</dbReference>
<dbReference type="PANTHER" id="PTHR42928">
    <property type="entry name" value="TRICARBOXYLATE-BINDING PROTEIN"/>
    <property type="match status" value="1"/>
</dbReference>
<organism evidence="3 4">
    <name type="scientific">Roseomonas gilardii</name>
    <dbReference type="NCBI Taxonomy" id="257708"/>
    <lineage>
        <taxon>Bacteria</taxon>
        <taxon>Pseudomonadati</taxon>
        <taxon>Pseudomonadota</taxon>
        <taxon>Alphaproteobacteria</taxon>
        <taxon>Acetobacterales</taxon>
        <taxon>Roseomonadaceae</taxon>
        <taxon>Roseomonas</taxon>
    </lineage>
</organism>
<dbReference type="SUPFAM" id="SSF53850">
    <property type="entry name" value="Periplasmic binding protein-like II"/>
    <property type="match status" value="1"/>
</dbReference>
<sequence>MQRRSLLAALALAPAALPRPGFAQGTAGGWRPSRPVTMLVPFAAGGPTDVMARLLALRMSERLGRPIAVENAGSAGGIVGTQRLARAAPDGHTFGLGHMGTHAANVSFYRRLPYDPVADFEPVGQYATNPMILGVHPSIGGNAQEVSAWIAAHPGELTVANAGNGSVSYLGALLFNRVFQAKATLVPYRGAGPALQDTVNGVTHAVVDQALTVIPQVQSGGLKGICVTVPRRLPQVPDLPSSAEIGKSDFDIAVWNGAFVPKGTPAEIVRSLAATLNETLEDPLIRERFAALAVEIPPVAERGPEPLRRLIASEIARWRQVASDAGVVPE</sequence>
<keyword evidence="2" id="KW-0732">Signal</keyword>
<proteinExistence type="inferred from homology"/>
<dbReference type="PIRSF" id="PIRSF017082">
    <property type="entry name" value="YflP"/>
    <property type="match status" value="1"/>
</dbReference>
<evidence type="ECO:0000313" key="4">
    <source>
        <dbReference type="Proteomes" id="UP001258945"/>
    </source>
</evidence>
<dbReference type="Pfam" id="PF03401">
    <property type="entry name" value="TctC"/>
    <property type="match status" value="1"/>
</dbReference>
<dbReference type="InterPro" id="IPR042100">
    <property type="entry name" value="Bug_dom1"/>
</dbReference>
<dbReference type="Gene3D" id="3.40.190.150">
    <property type="entry name" value="Bordetella uptake gene, domain 1"/>
    <property type="match status" value="1"/>
</dbReference>
<gene>
    <name evidence="3" type="ORF">RQ831_20430</name>
</gene>
<dbReference type="EMBL" id="JAVVDO010000054">
    <property type="protein sequence ID" value="MDT8333423.1"/>
    <property type="molecule type" value="Genomic_DNA"/>
</dbReference>
<dbReference type="InterPro" id="IPR005064">
    <property type="entry name" value="BUG"/>
</dbReference>
<comment type="similarity">
    <text evidence="1">Belongs to the UPF0065 (bug) family.</text>
</comment>
<evidence type="ECO:0000256" key="2">
    <source>
        <dbReference type="SAM" id="SignalP"/>
    </source>
</evidence>
<evidence type="ECO:0000256" key="1">
    <source>
        <dbReference type="ARBA" id="ARBA00006987"/>
    </source>
</evidence>
<keyword evidence="4" id="KW-1185">Reference proteome</keyword>
<evidence type="ECO:0000313" key="3">
    <source>
        <dbReference type="EMBL" id="MDT8333423.1"/>
    </source>
</evidence>
<feature type="signal peptide" evidence="2">
    <location>
        <begin position="1"/>
        <end position="23"/>
    </location>
</feature>